<evidence type="ECO:0000313" key="10">
    <source>
        <dbReference type="Proteomes" id="UP000707356"/>
    </source>
</evidence>
<dbReference type="PIRSF" id="PIRSF036427">
    <property type="entry name" value="Precrrn-2_mtase"/>
    <property type="match status" value="1"/>
</dbReference>
<comment type="similarity">
    <text evidence="2 7">Belongs to the precorrin methyltransferase family.</text>
</comment>
<evidence type="ECO:0000256" key="3">
    <source>
        <dbReference type="ARBA" id="ARBA00022573"/>
    </source>
</evidence>
<dbReference type="Proteomes" id="UP000707356">
    <property type="component" value="Unassembled WGS sequence"/>
</dbReference>
<dbReference type="InterPro" id="IPR006364">
    <property type="entry name" value="CobI/CbiL/CobIJ_dom"/>
</dbReference>
<dbReference type="Gene3D" id="3.40.1010.10">
    <property type="entry name" value="Cobalt-precorrin-4 Transmethylase, Domain 1"/>
    <property type="match status" value="1"/>
</dbReference>
<dbReference type="GO" id="GO:0032259">
    <property type="term" value="P:methylation"/>
    <property type="evidence" value="ECO:0007669"/>
    <property type="project" value="UniProtKB-KW"/>
</dbReference>
<evidence type="ECO:0000259" key="8">
    <source>
        <dbReference type="Pfam" id="PF00590"/>
    </source>
</evidence>
<dbReference type="AlphaFoldDB" id="A0A951PA47"/>
<organism evidence="9 10">
    <name type="scientific">Pegethrix bostrychoides GSE-TBD4-15B</name>
    <dbReference type="NCBI Taxonomy" id="2839662"/>
    <lineage>
        <taxon>Bacteria</taxon>
        <taxon>Bacillati</taxon>
        <taxon>Cyanobacteriota</taxon>
        <taxon>Cyanophyceae</taxon>
        <taxon>Oculatellales</taxon>
        <taxon>Oculatellaceae</taxon>
        <taxon>Pegethrix</taxon>
    </lineage>
</organism>
<comment type="pathway">
    <text evidence="1">Cofactor biosynthesis; adenosylcobalamin biosynthesis.</text>
</comment>
<dbReference type="NCBIfam" id="NF004647">
    <property type="entry name" value="PRK05990.1"/>
    <property type="match status" value="1"/>
</dbReference>
<keyword evidence="4 9" id="KW-0489">Methyltransferase</keyword>
<evidence type="ECO:0000256" key="4">
    <source>
        <dbReference type="ARBA" id="ARBA00022603"/>
    </source>
</evidence>
<dbReference type="EC" id="2.1.1.130" evidence="9"/>
<reference evidence="9" key="1">
    <citation type="submission" date="2021-05" db="EMBL/GenBank/DDBJ databases">
        <authorList>
            <person name="Pietrasiak N."/>
            <person name="Ward R."/>
            <person name="Stajich J.E."/>
            <person name="Kurbessoian T."/>
        </authorList>
    </citation>
    <scope>NUCLEOTIDE SEQUENCE</scope>
    <source>
        <strain evidence="9">GSE-TBD4-15B</strain>
    </source>
</reference>
<evidence type="ECO:0000256" key="5">
    <source>
        <dbReference type="ARBA" id="ARBA00022679"/>
    </source>
</evidence>
<evidence type="ECO:0000256" key="7">
    <source>
        <dbReference type="PIRNR" id="PIRNR036427"/>
    </source>
</evidence>
<keyword evidence="5 9" id="KW-0808">Transferase</keyword>
<reference evidence="9" key="2">
    <citation type="journal article" date="2022" name="Microbiol. Resour. Announc.">
        <title>Metagenome Sequencing to Explore Phylogenomics of Terrestrial Cyanobacteria.</title>
        <authorList>
            <person name="Ward R.D."/>
            <person name="Stajich J.E."/>
            <person name="Johansen J.R."/>
            <person name="Huntemann M."/>
            <person name="Clum A."/>
            <person name="Foster B."/>
            <person name="Foster B."/>
            <person name="Roux S."/>
            <person name="Palaniappan K."/>
            <person name="Varghese N."/>
            <person name="Mukherjee S."/>
            <person name="Reddy T.B.K."/>
            <person name="Daum C."/>
            <person name="Copeland A."/>
            <person name="Chen I.A."/>
            <person name="Ivanova N.N."/>
            <person name="Kyrpides N.C."/>
            <person name="Shapiro N."/>
            <person name="Eloe-Fadrosh E.A."/>
            <person name="Pietrasiak N."/>
        </authorList>
    </citation>
    <scope>NUCLEOTIDE SEQUENCE</scope>
    <source>
        <strain evidence="9">GSE-TBD4-15B</strain>
    </source>
</reference>
<proteinExistence type="inferred from homology"/>
<evidence type="ECO:0000256" key="1">
    <source>
        <dbReference type="ARBA" id="ARBA00004953"/>
    </source>
</evidence>
<accession>A0A951PA47</accession>
<keyword evidence="6" id="KW-0949">S-adenosyl-L-methionine</keyword>
<dbReference type="InterPro" id="IPR035996">
    <property type="entry name" value="4pyrrol_Methylase_sf"/>
</dbReference>
<evidence type="ECO:0000256" key="6">
    <source>
        <dbReference type="ARBA" id="ARBA00022691"/>
    </source>
</evidence>
<dbReference type="EMBL" id="JAHHHV010000025">
    <property type="protein sequence ID" value="MBW4464919.1"/>
    <property type="molecule type" value="Genomic_DNA"/>
</dbReference>
<dbReference type="GO" id="GO:0030788">
    <property type="term" value="F:precorrin-2 C20-methyltransferase activity"/>
    <property type="evidence" value="ECO:0007669"/>
    <property type="project" value="UniProtKB-EC"/>
</dbReference>
<feature type="domain" description="Tetrapyrrole methylase" evidence="8">
    <location>
        <begin position="17"/>
        <end position="220"/>
    </location>
</feature>
<dbReference type="InterPro" id="IPR014777">
    <property type="entry name" value="4pyrrole_Mease_sub1"/>
</dbReference>
<name>A0A951PA47_9CYAN</name>
<dbReference type="GO" id="GO:0009236">
    <property type="term" value="P:cobalamin biosynthetic process"/>
    <property type="evidence" value="ECO:0007669"/>
    <property type="project" value="UniProtKB-UniRule"/>
</dbReference>
<dbReference type="PANTHER" id="PTHR43467:SF2">
    <property type="entry name" value="COBALT-PRECORRIN-2 C(20)-METHYLTRANSFERASE"/>
    <property type="match status" value="1"/>
</dbReference>
<dbReference type="InterPro" id="IPR014776">
    <property type="entry name" value="4pyrrole_Mease_sub2"/>
</dbReference>
<dbReference type="Pfam" id="PF00590">
    <property type="entry name" value="TP_methylase"/>
    <property type="match status" value="1"/>
</dbReference>
<dbReference type="SUPFAM" id="SSF53790">
    <property type="entry name" value="Tetrapyrrole methylase"/>
    <property type="match status" value="1"/>
</dbReference>
<dbReference type="PANTHER" id="PTHR43467">
    <property type="entry name" value="COBALT-PRECORRIN-2 C(20)-METHYLTRANSFERASE"/>
    <property type="match status" value="1"/>
</dbReference>
<keyword evidence="3" id="KW-0169">Cobalamin biosynthesis</keyword>
<sequence>MSNLIGQVGEASQSKGKLYGIGVGPGDPELLTIKALRRLQAAPVVAYPVSDGGKSLSRSIVAGYLRPKQIEVPLWYPFKLEQSSQPYYDQAAETLAEHLEAGRDVVVLCEGDPFFYGTFMYLFTRLSERFVTEVVPGVSSVMANAAMLGTPLTYRNDVFMVLPGTLPAEVLQEKLAAADAAIILKLGRNFAKVYAVLETLGLLDRAHYIERATMPNQRILPIREVDPAVVPYFALISVPSQWQPE</sequence>
<dbReference type="InterPro" id="IPR012382">
    <property type="entry name" value="CobI/CbiL"/>
</dbReference>
<protein>
    <submittedName>
        <fullName evidence="9">Precorrin-2 C(20)-methyltransferase</fullName>
        <ecNumber evidence="9">2.1.1.130</ecNumber>
    </submittedName>
</protein>
<dbReference type="CDD" id="cd11645">
    <property type="entry name" value="Precorrin_2_C20_MT"/>
    <property type="match status" value="1"/>
</dbReference>
<evidence type="ECO:0000313" key="9">
    <source>
        <dbReference type="EMBL" id="MBW4464919.1"/>
    </source>
</evidence>
<gene>
    <name evidence="9" type="ORF">KME07_05700</name>
</gene>
<comment type="caution">
    <text evidence="9">The sequence shown here is derived from an EMBL/GenBank/DDBJ whole genome shotgun (WGS) entry which is preliminary data.</text>
</comment>
<dbReference type="Gene3D" id="3.30.950.10">
    <property type="entry name" value="Methyltransferase, Cobalt-precorrin-4 Transmethylase, Domain 2"/>
    <property type="match status" value="1"/>
</dbReference>
<evidence type="ECO:0000256" key="2">
    <source>
        <dbReference type="ARBA" id="ARBA00005879"/>
    </source>
</evidence>
<dbReference type="InterPro" id="IPR000878">
    <property type="entry name" value="4pyrrol_Mease"/>
</dbReference>
<dbReference type="NCBIfam" id="TIGR01467">
    <property type="entry name" value="cobI_cbiL"/>
    <property type="match status" value="1"/>
</dbReference>